<name>A0A161QGP6_9BACI</name>
<sequence length="171" mass="19595">MEAEEKSFYFQVPSDLKNAVDIMDDQNQHFATLSFHGSSLQKATVIDKQEKNELKGYVRGSTSNWNIADSEDKEIGFLQRKGVIVSKILSETYQYSKPHKRIYKIEANVRAKSYEIITPDGSVFAFFNRVKNGGEGATFQLRIKEFRLPLSELILIVVGVHSNRLRSQKFE</sequence>
<dbReference type="AlphaFoldDB" id="A0A161QGP6"/>
<proteinExistence type="predicted"/>
<protein>
    <submittedName>
        <fullName evidence="1">Uncharacterized protein</fullName>
    </submittedName>
</protein>
<evidence type="ECO:0000313" key="1">
    <source>
        <dbReference type="EMBL" id="KYG28130.1"/>
    </source>
</evidence>
<dbReference type="EMBL" id="LTAO01000034">
    <property type="protein sequence ID" value="KYG28130.1"/>
    <property type="molecule type" value="Genomic_DNA"/>
</dbReference>
<accession>A0A161QGP6</accession>
<dbReference type="STRING" id="519424.AZF04_09510"/>
<reference evidence="1" key="1">
    <citation type="submission" date="2016-02" db="EMBL/GenBank/DDBJ databases">
        <title>Genome sequence of Bacillus trypoxylicola KCTC 13244(T).</title>
        <authorList>
            <person name="Jeong H."/>
            <person name="Park S.-H."/>
            <person name="Choi S.-K."/>
        </authorList>
    </citation>
    <scope>NUCLEOTIDE SEQUENCE [LARGE SCALE GENOMIC DNA]</scope>
    <source>
        <strain evidence="1">KCTC 13244</strain>
    </source>
</reference>
<dbReference type="RefSeq" id="WP_061949553.1">
    <property type="nucleotide sequence ID" value="NZ_LTAO01000034.1"/>
</dbReference>
<keyword evidence="2" id="KW-1185">Reference proteome</keyword>
<organism evidence="1 2">
    <name type="scientific">Alkalihalobacillus trypoxylicola</name>
    <dbReference type="NCBI Taxonomy" id="519424"/>
    <lineage>
        <taxon>Bacteria</taxon>
        <taxon>Bacillati</taxon>
        <taxon>Bacillota</taxon>
        <taxon>Bacilli</taxon>
        <taxon>Bacillales</taxon>
        <taxon>Bacillaceae</taxon>
        <taxon>Alkalihalobacillus</taxon>
    </lineage>
</organism>
<dbReference type="Proteomes" id="UP000075806">
    <property type="component" value="Unassembled WGS sequence"/>
</dbReference>
<gene>
    <name evidence="1" type="ORF">AZF04_09510</name>
</gene>
<evidence type="ECO:0000313" key="2">
    <source>
        <dbReference type="Proteomes" id="UP000075806"/>
    </source>
</evidence>
<comment type="caution">
    <text evidence="1">The sequence shown here is derived from an EMBL/GenBank/DDBJ whole genome shotgun (WGS) entry which is preliminary data.</text>
</comment>